<dbReference type="Pfam" id="PF00293">
    <property type="entry name" value="NUDIX"/>
    <property type="match status" value="1"/>
</dbReference>
<dbReference type="PANTHER" id="PTHR11839">
    <property type="entry name" value="UDP/ADP-SUGAR PYROPHOSPHATASE"/>
    <property type="match status" value="1"/>
</dbReference>
<evidence type="ECO:0000256" key="2">
    <source>
        <dbReference type="ARBA" id="ARBA00022801"/>
    </source>
</evidence>
<dbReference type="PROSITE" id="PS51462">
    <property type="entry name" value="NUDIX"/>
    <property type="match status" value="1"/>
</dbReference>
<comment type="caution">
    <text evidence="4">The sequence shown here is derived from an EMBL/GenBank/DDBJ whole genome shotgun (WGS) entry which is preliminary data.</text>
</comment>
<dbReference type="InterPro" id="IPR000086">
    <property type="entry name" value="NUDIX_hydrolase_dom"/>
</dbReference>
<dbReference type="Gene3D" id="3.90.79.10">
    <property type="entry name" value="Nucleoside Triphosphate Pyrophosphohydrolase"/>
    <property type="match status" value="1"/>
</dbReference>
<evidence type="ECO:0000256" key="1">
    <source>
        <dbReference type="ARBA" id="ARBA00001946"/>
    </source>
</evidence>
<dbReference type="EMBL" id="LAZR01007838">
    <property type="protein sequence ID" value="KKM82597.1"/>
    <property type="molecule type" value="Genomic_DNA"/>
</dbReference>
<dbReference type="GO" id="GO:0016787">
    <property type="term" value="F:hydrolase activity"/>
    <property type="evidence" value="ECO:0007669"/>
    <property type="project" value="UniProtKB-KW"/>
</dbReference>
<accession>A0A0F9NMM9</accession>
<dbReference type="AlphaFoldDB" id="A0A0F9NMM9"/>
<proteinExistence type="predicted"/>
<dbReference type="GO" id="GO:0019693">
    <property type="term" value="P:ribose phosphate metabolic process"/>
    <property type="evidence" value="ECO:0007669"/>
    <property type="project" value="TreeGrafter"/>
</dbReference>
<sequence length="201" mass="22855">MKNKVIKSEQITDNKWLNLFKLKFKDKKGKEHDWYTVARTTDVLNKEGPQVVVIIPFLEDKMVLIKQYRPTLDDYIIEHPAGIIDKGETPLESAKRELKEETGLETIDTICFSDMLYNSPGITNESLTYVIAKVKGEPHTSNNEDTEDIEVLVVDQKEAGELLKSGVKFSAKCWLILQAFSANICCFDCQSPLLQRKGLES</sequence>
<feature type="domain" description="Nudix hydrolase" evidence="3">
    <location>
        <begin position="47"/>
        <end position="176"/>
    </location>
</feature>
<dbReference type="CDD" id="cd03424">
    <property type="entry name" value="NUDIX_ADPRase_Nudt5_UGPPase_Nudt14"/>
    <property type="match status" value="1"/>
</dbReference>
<dbReference type="SUPFAM" id="SSF55811">
    <property type="entry name" value="Nudix"/>
    <property type="match status" value="1"/>
</dbReference>
<dbReference type="InterPro" id="IPR015797">
    <property type="entry name" value="NUDIX_hydrolase-like_dom_sf"/>
</dbReference>
<organism evidence="4">
    <name type="scientific">marine sediment metagenome</name>
    <dbReference type="NCBI Taxonomy" id="412755"/>
    <lineage>
        <taxon>unclassified sequences</taxon>
        <taxon>metagenomes</taxon>
        <taxon>ecological metagenomes</taxon>
    </lineage>
</organism>
<gene>
    <name evidence="4" type="ORF">LCGC14_1317880</name>
</gene>
<dbReference type="PANTHER" id="PTHR11839:SF18">
    <property type="entry name" value="NUDIX HYDROLASE DOMAIN-CONTAINING PROTEIN"/>
    <property type="match status" value="1"/>
</dbReference>
<protein>
    <recommendedName>
        <fullName evidence="3">Nudix hydrolase domain-containing protein</fullName>
    </recommendedName>
</protein>
<evidence type="ECO:0000313" key="4">
    <source>
        <dbReference type="EMBL" id="KKM82597.1"/>
    </source>
</evidence>
<name>A0A0F9NMM9_9ZZZZ</name>
<comment type="cofactor">
    <cofactor evidence="1">
        <name>Mg(2+)</name>
        <dbReference type="ChEBI" id="CHEBI:18420"/>
    </cofactor>
</comment>
<keyword evidence="2" id="KW-0378">Hydrolase</keyword>
<dbReference type="GO" id="GO:0006753">
    <property type="term" value="P:nucleoside phosphate metabolic process"/>
    <property type="evidence" value="ECO:0007669"/>
    <property type="project" value="TreeGrafter"/>
</dbReference>
<reference evidence="4" key="1">
    <citation type="journal article" date="2015" name="Nature">
        <title>Complex archaea that bridge the gap between prokaryotes and eukaryotes.</title>
        <authorList>
            <person name="Spang A."/>
            <person name="Saw J.H."/>
            <person name="Jorgensen S.L."/>
            <person name="Zaremba-Niedzwiedzka K."/>
            <person name="Martijn J."/>
            <person name="Lind A.E."/>
            <person name="van Eijk R."/>
            <person name="Schleper C."/>
            <person name="Guy L."/>
            <person name="Ettema T.J."/>
        </authorList>
    </citation>
    <scope>NUCLEOTIDE SEQUENCE</scope>
</reference>
<evidence type="ECO:0000259" key="3">
    <source>
        <dbReference type="PROSITE" id="PS51462"/>
    </source>
</evidence>